<evidence type="ECO:0000313" key="9">
    <source>
        <dbReference type="Proteomes" id="UP000298468"/>
    </source>
</evidence>
<keyword evidence="3" id="KW-1003">Cell membrane</keyword>
<evidence type="ECO:0000256" key="2">
    <source>
        <dbReference type="ARBA" id="ARBA00006679"/>
    </source>
</evidence>
<dbReference type="AlphaFoldDB" id="A0A4R9BRQ6"/>
<evidence type="ECO:0000256" key="6">
    <source>
        <dbReference type="ARBA" id="ARBA00023136"/>
    </source>
</evidence>
<evidence type="ECO:0000256" key="4">
    <source>
        <dbReference type="ARBA" id="ARBA00022692"/>
    </source>
</evidence>
<gene>
    <name evidence="8" type="ORF">E3T61_12015</name>
</gene>
<reference evidence="8 9" key="1">
    <citation type="submission" date="2019-03" db="EMBL/GenBank/DDBJ databases">
        <title>Genomics of glacier-inhabiting Cryobacterium strains.</title>
        <authorList>
            <person name="Liu Q."/>
            <person name="Xin Y.-H."/>
        </authorList>
    </citation>
    <scope>NUCLEOTIDE SEQUENCE [LARGE SCALE GENOMIC DNA]</scope>
    <source>
        <strain evidence="8 9">Sr59</strain>
    </source>
</reference>
<dbReference type="GO" id="GO:0005886">
    <property type="term" value="C:plasma membrane"/>
    <property type="evidence" value="ECO:0007669"/>
    <property type="project" value="UniProtKB-SubCell"/>
</dbReference>
<feature type="transmembrane region" description="Helical" evidence="7">
    <location>
        <begin position="123"/>
        <end position="144"/>
    </location>
</feature>
<name>A0A4R9BRQ6_9MICO</name>
<keyword evidence="5 7" id="KW-1133">Transmembrane helix</keyword>
<dbReference type="EMBL" id="SOHM01000029">
    <property type="protein sequence ID" value="TFD88552.1"/>
    <property type="molecule type" value="Genomic_DNA"/>
</dbReference>
<dbReference type="InterPro" id="IPR051907">
    <property type="entry name" value="DoxX-like_oxidoreductase"/>
</dbReference>
<dbReference type="PANTHER" id="PTHR33452">
    <property type="entry name" value="OXIDOREDUCTASE CATD-RELATED"/>
    <property type="match status" value="1"/>
</dbReference>
<proteinExistence type="inferred from homology"/>
<dbReference type="InterPro" id="IPR032808">
    <property type="entry name" value="DoxX"/>
</dbReference>
<protein>
    <submittedName>
        <fullName evidence="8">DoxX family protein</fullName>
    </submittedName>
</protein>
<organism evidence="8 9">
    <name type="scientific">Cryobacterium lactosi</name>
    <dbReference type="NCBI Taxonomy" id="1259202"/>
    <lineage>
        <taxon>Bacteria</taxon>
        <taxon>Bacillati</taxon>
        <taxon>Actinomycetota</taxon>
        <taxon>Actinomycetes</taxon>
        <taxon>Micrococcales</taxon>
        <taxon>Microbacteriaceae</taxon>
        <taxon>Cryobacterium</taxon>
    </lineage>
</organism>
<feature type="transmembrane region" description="Helical" evidence="7">
    <location>
        <begin position="17"/>
        <end position="39"/>
    </location>
</feature>
<evidence type="ECO:0000256" key="5">
    <source>
        <dbReference type="ARBA" id="ARBA00022989"/>
    </source>
</evidence>
<feature type="transmembrane region" description="Helical" evidence="7">
    <location>
        <begin position="72"/>
        <end position="90"/>
    </location>
</feature>
<keyword evidence="4 7" id="KW-0812">Transmembrane</keyword>
<dbReference type="RefSeq" id="WP_134641097.1">
    <property type="nucleotide sequence ID" value="NZ_SOHM01000029.1"/>
</dbReference>
<comment type="similarity">
    <text evidence="2">Belongs to the DoxX family.</text>
</comment>
<keyword evidence="9" id="KW-1185">Reference proteome</keyword>
<dbReference type="OrthoDB" id="1122432at2"/>
<keyword evidence="6 7" id="KW-0472">Membrane</keyword>
<sequence>MSNSATVSTSTTRSTRFAWPASPSLALLVLRLAVGAVFIAHGAQKVFVFGFAGTSGSFADMGVPLAEVVGPLVGLLELIGGALLVLGLATRLIGAALAVNMLVATVLVHLSAGIFVTEGGYEFTLVLGASAVAFVLAGAGRFSLDALLTQSRATRV</sequence>
<comment type="caution">
    <text evidence="8">The sequence shown here is derived from an EMBL/GenBank/DDBJ whole genome shotgun (WGS) entry which is preliminary data.</text>
</comment>
<evidence type="ECO:0000313" key="8">
    <source>
        <dbReference type="EMBL" id="TFD88552.1"/>
    </source>
</evidence>
<evidence type="ECO:0000256" key="7">
    <source>
        <dbReference type="SAM" id="Phobius"/>
    </source>
</evidence>
<dbReference type="Proteomes" id="UP000298468">
    <property type="component" value="Unassembled WGS sequence"/>
</dbReference>
<evidence type="ECO:0000256" key="3">
    <source>
        <dbReference type="ARBA" id="ARBA00022475"/>
    </source>
</evidence>
<dbReference type="Pfam" id="PF07681">
    <property type="entry name" value="DoxX"/>
    <property type="match status" value="1"/>
</dbReference>
<comment type="subcellular location">
    <subcellularLocation>
        <location evidence="1">Cell membrane</location>
        <topology evidence="1">Multi-pass membrane protein</topology>
    </subcellularLocation>
</comment>
<evidence type="ECO:0000256" key="1">
    <source>
        <dbReference type="ARBA" id="ARBA00004651"/>
    </source>
</evidence>
<accession>A0A4R9BRQ6</accession>
<feature type="transmembrane region" description="Helical" evidence="7">
    <location>
        <begin position="97"/>
        <end position="117"/>
    </location>
</feature>
<dbReference type="PANTHER" id="PTHR33452:SF1">
    <property type="entry name" value="INNER MEMBRANE PROTEIN YPHA-RELATED"/>
    <property type="match status" value="1"/>
</dbReference>